<gene>
    <name evidence="2" type="ORF">EJ913_07680</name>
</gene>
<evidence type="ECO:0000313" key="3">
    <source>
        <dbReference type="Proteomes" id="UP000280346"/>
    </source>
</evidence>
<evidence type="ECO:0000313" key="2">
    <source>
        <dbReference type="EMBL" id="RUQ74221.1"/>
    </source>
</evidence>
<reference evidence="2 3" key="1">
    <citation type="submission" date="2018-12" db="EMBL/GenBank/DDBJ databases">
        <authorList>
            <person name="Yang Y."/>
        </authorList>
    </citation>
    <scope>NUCLEOTIDE SEQUENCE [LARGE SCALE GENOMIC DNA]</scope>
    <source>
        <strain evidence="2 3">GSF71</strain>
    </source>
</reference>
<dbReference type="Pfam" id="PF09912">
    <property type="entry name" value="DUF2141"/>
    <property type="match status" value="1"/>
</dbReference>
<sequence length="148" mass="15710">MTAPLKTAFWTVPLTLLALVGAAADVDAGELRATIHNVKPNQGRLMVALYDSEAARQADRPWAGQFLPSTGSELTVVFTGLPPGRYGVAVYQDRDGNGRLDTNLVGIPTEPYGFGMPGPAPRLPPSFDRFALTVAADGVVTTDVRMTP</sequence>
<dbReference type="RefSeq" id="WP_126996413.1">
    <property type="nucleotide sequence ID" value="NZ_JBNPXW010000007.1"/>
</dbReference>
<dbReference type="Proteomes" id="UP000280346">
    <property type="component" value="Unassembled WGS sequence"/>
</dbReference>
<proteinExistence type="predicted"/>
<name>A0A3S0X0W9_9PROT</name>
<accession>A0A3S0X0W9</accession>
<comment type="caution">
    <text evidence="2">The sequence shown here is derived from an EMBL/GenBank/DDBJ whole genome shotgun (WGS) entry which is preliminary data.</text>
</comment>
<dbReference type="OrthoDB" id="7189112at2"/>
<keyword evidence="1" id="KW-0732">Signal</keyword>
<evidence type="ECO:0000256" key="1">
    <source>
        <dbReference type="SAM" id="SignalP"/>
    </source>
</evidence>
<keyword evidence="3" id="KW-1185">Reference proteome</keyword>
<organism evidence="2 3">
    <name type="scientific">Azospirillum doebereinerae</name>
    <dbReference type="NCBI Taxonomy" id="92933"/>
    <lineage>
        <taxon>Bacteria</taxon>
        <taxon>Pseudomonadati</taxon>
        <taxon>Pseudomonadota</taxon>
        <taxon>Alphaproteobacteria</taxon>
        <taxon>Rhodospirillales</taxon>
        <taxon>Azospirillaceae</taxon>
        <taxon>Azospirillum</taxon>
    </lineage>
</organism>
<dbReference type="AlphaFoldDB" id="A0A3S0X0W9"/>
<feature type="chain" id="PRO_5018603025" evidence="1">
    <location>
        <begin position="29"/>
        <end position="148"/>
    </location>
</feature>
<protein>
    <submittedName>
        <fullName evidence="2">DUF2141 domain-containing protein</fullName>
    </submittedName>
</protein>
<dbReference type="EMBL" id="RZIJ01000004">
    <property type="protein sequence ID" value="RUQ74221.1"/>
    <property type="molecule type" value="Genomic_DNA"/>
</dbReference>
<feature type="signal peptide" evidence="1">
    <location>
        <begin position="1"/>
        <end position="28"/>
    </location>
</feature>
<dbReference type="InterPro" id="IPR018673">
    <property type="entry name" value="DUF2141"/>
</dbReference>